<evidence type="ECO:0000256" key="1">
    <source>
        <dbReference type="ARBA" id="ARBA00005196"/>
    </source>
</evidence>
<reference evidence="11" key="1">
    <citation type="submission" date="2016-10" db="EMBL/GenBank/DDBJ databases">
        <authorList>
            <person name="Varghese N."/>
            <person name="Submissions S."/>
        </authorList>
    </citation>
    <scope>NUCLEOTIDE SEQUENCE [LARGE SCALE GENOMIC DNA]</scope>
    <source>
        <strain evidence="11">DSM 45789</strain>
    </source>
</reference>
<dbReference type="UniPathway" id="UPA00034">
    <property type="reaction ID" value="UER00025"/>
</dbReference>
<proteinExistence type="inferred from homology"/>
<dbReference type="Pfam" id="PF01678">
    <property type="entry name" value="DAP_epimerase"/>
    <property type="match status" value="2"/>
</dbReference>
<keyword evidence="5 8" id="KW-0457">Lysine biosynthesis</keyword>
<evidence type="ECO:0000313" key="10">
    <source>
        <dbReference type="EMBL" id="SFS50587.1"/>
    </source>
</evidence>
<dbReference type="PANTHER" id="PTHR31689">
    <property type="entry name" value="DIAMINOPIMELATE EPIMERASE, CHLOROPLASTIC"/>
    <property type="match status" value="1"/>
</dbReference>
<feature type="active site" evidence="9">
    <location>
        <position position="78"/>
    </location>
</feature>
<feature type="binding site" evidence="8">
    <location>
        <begin position="79"/>
        <end position="80"/>
    </location>
    <ligand>
        <name>substrate</name>
    </ligand>
</feature>
<dbReference type="Gene3D" id="3.10.310.10">
    <property type="entry name" value="Diaminopimelate Epimerase, Chain A, domain 1"/>
    <property type="match status" value="2"/>
</dbReference>
<keyword evidence="11" id="KW-1185">Reference proteome</keyword>
<dbReference type="InterPro" id="IPR001653">
    <property type="entry name" value="DAP_epimerase_DapF"/>
</dbReference>
<feature type="binding site" evidence="8">
    <location>
        <position position="171"/>
    </location>
    <ligand>
        <name>substrate</name>
    </ligand>
</feature>
<comment type="pathway">
    <text evidence="1 8">Amino-acid biosynthesis; L-lysine biosynthesis via DAP pathway; DL-2,6-diaminopimelate from LL-2,6-diaminopimelate: step 1/1.</text>
</comment>
<evidence type="ECO:0000256" key="5">
    <source>
        <dbReference type="ARBA" id="ARBA00023154"/>
    </source>
</evidence>
<gene>
    <name evidence="8" type="primary">dapF</name>
    <name evidence="10" type="ORF">SAMN05444972_10385</name>
</gene>
<dbReference type="GO" id="GO:0009089">
    <property type="term" value="P:lysine biosynthetic process via diaminopimelate"/>
    <property type="evidence" value="ECO:0007669"/>
    <property type="project" value="UniProtKB-UniRule"/>
</dbReference>
<comment type="subunit">
    <text evidence="8">Homodimer.</text>
</comment>
<evidence type="ECO:0000256" key="9">
    <source>
        <dbReference type="PROSITE-ProRule" id="PRU10125"/>
    </source>
</evidence>
<organism evidence="10 11">
    <name type="scientific">Marininema halotolerans</name>
    <dbReference type="NCBI Taxonomy" id="1155944"/>
    <lineage>
        <taxon>Bacteria</taxon>
        <taxon>Bacillati</taxon>
        <taxon>Bacillota</taxon>
        <taxon>Bacilli</taxon>
        <taxon>Bacillales</taxon>
        <taxon>Thermoactinomycetaceae</taxon>
        <taxon>Marininema</taxon>
    </lineage>
</organism>
<keyword evidence="6 8" id="KW-0413">Isomerase</keyword>
<feature type="active site" description="Proton acceptor" evidence="8">
    <location>
        <position position="231"/>
    </location>
</feature>
<dbReference type="PROSITE" id="PS01326">
    <property type="entry name" value="DAP_EPIMERASE"/>
    <property type="match status" value="1"/>
</dbReference>
<dbReference type="PANTHER" id="PTHR31689:SF0">
    <property type="entry name" value="DIAMINOPIMELATE EPIMERASE"/>
    <property type="match status" value="1"/>
</dbReference>
<dbReference type="NCBIfam" id="TIGR00652">
    <property type="entry name" value="DapF"/>
    <property type="match status" value="1"/>
</dbReference>
<feature type="binding site" evidence="8">
    <location>
        <position position="69"/>
    </location>
    <ligand>
        <name>substrate</name>
    </ligand>
</feature>
<dbReference type="EMBL" id="FPAA01000003">
    <property type="protein sequence ID" value="SFS50587.1"/>
    <property type="molecule type" value="Genomic_DNA"/>
</dbReference>
<comment type="similarity">
    <text evidence="2 8">Belongs to the diaminopimelate epimerase family.</text>
</comment>
<dbReference type="SUPFAM" id="SSF54506">
    <property type="entry name" value="Diaminopimelate epimerase-like"/>
    <property type="match status" value="2"/>
</dbReference>
<dbReference type="AlphaFoldDB" id="A0A1I6QDP4"/>
<evidence type="ECO:0000313" key="11">
    <source>
        <dbReference type="Proteomes" id="UP000198660"/>
    </source>
</evidence>
<dbReference type="InterPro" id="IPR018510">
    <property type="entry name" value="DAP_epimerase_AS"/>
</dbReference>
<keyword evidence="8" id="KW-0963">Cytoplasm</keyword>
<feature type="site" description="Could be important to modulate the pK values of the two catalytic cysteine residues" evidence="8">
    <location>
        <position position="173"/>
    </location>
</feature>
<comment type="function">
    <text evidence="8">Catalyzes the stereoinversion of LL-2,6-diaminopimelate (L,L-DAP) to meso-diaminopimelate (meso-DAP), a precursor of L-lysine and an essential component of the bacterial peptidoglycan.</text>
</comment>
<sequence>MAGPPMMMKFTKMHGLGNDFIVVAKEQALPDQVSILANRICDRNFGIGADGLVYLLPSDQADFSMRIFNADGSEPEQCGNAVRCVARYYFERISSEKRELTVETKAGIQRVWIEGDTEDRQVRVNMGPPILAGLAIPTRIDAERVVDHSVWVGTEGEEQQHFSFTGVSMGNPHAVIEVKNVEQFPVAKWGPLLENHPIFPRKANIEFISIRSEDELEMRVWERGVGETLACGTGACASLVASYIRGRTDRRVKVHLRGGELIIDWKETDGCVHMTGAATFVFDGVWLG</sequence>
<evidence type="ECO:0000256" key="7">
    <source>
        <dbReference type="ARBA" id="ARBA00051712"/>
    </source>
</evidence>
<dbReference type="GO" id="GO:0008837">
    <property type="term" value="F:diaminopimelate epimerase activity"/>
    <property type="evidence" value="ECO:0007669"/>
    <property type="project" value="UniProtKB-UniRule"/>
</dbReference>
<feature type="binding site" evidence="8">
    <location>
        <begin position="222"/>
        <end position="223"/>
    </location>
    <ligand>
        <name>substrate</name>
    </ligand>
</feature>
<dbReference type="GO" id="GO:0005829">
    <property type="term" value="C:cytosol"/>
    <property type="evidence" value="ECO:0007669"/>
    <property type="project" value="TreeGrafter"/>
</dbReference>
<name>A0A1I6QDP4_9BACL</name>
<feature type="site" description="Could be important to modulate the pK values of the two catalytic cysteine residues" evidence="8">
    <location>
        <position position="222"/>
    </location>
</feature>
<comment type="subcellular location">
    <subcellularLocation>
        <location evidence="8">Cytoplasm</location>
    </subcellularLocation>
</comment>
<feature type="binding site" evidence="8">
    <location>
        <position position="18"/>
    </location>
    <ligand>
        <name>substrate</name>
    </ligand>
</feature>
<evidence type="ECO:0000256" key="6">
    <source>
        <dbReference type="ARBA" id="ARBA00023235"/>
    </source>
</evidence>
<comment type="catalytic activity">
    <reaction evidence="7 8">
        <text>(2S,6S)-2,6-diaminopimelate = meso-2,6-diaminopimelate</text>
        <dbReference type="Rhea" id="RHEA:15393"/>
        <dbReference type="ChEBI" id="CHEBI:57609"/>
        <dbReference type="ChEBI" id="CHEBI:57791"/>
        <dbReference type="EC" id="5.1.1.7"/>
    </reaction>
</comment>
<feature type="binding site" evidence="8">
    <location>
        <position position="204"/>
    </location>
    <ligand>
        <name>substrate</name>
    </ligand>
</feature>
<evidence type="ECO:0000256" key="3">
    <source>
        <dbReference type="ARBA" id="ARBA00013080"/>
    </source>
</evidence>
<dbReference type="Proteomes" id="UP000198660">
    <property type="component" value="Unassembled WGS sequence"/>
</dbReference>
<evidence type="ECO:0000256" key="2">
    <source>
        <dbReference type="ARBA" id="ARBA00010219"/>
    </source>
</evidence>
<evidence type="ECO:0000256" key="4">
    <source>
        <dbReference type="ARBA" id="ARBA00022605"/>
    </source>
</evidence>
<feature type="binding site" evidence="8">
    <location>
        <begin position="232"/>
        <end position="233"/>
    </location>
    <ligand>
        <name>substrate</name>
    </ligand>
</feature>
<protein>
    <recommendedName>
        <fullName evidence="3 8">Diaminopimelate epimerase</fullName>
        <shortName evidence="8">DAP epimerase</shortName>
        <ecNumber evidence="3 8">5.1.1.7</ecNumber>
    </recommendedName>
    <alternativeName>
        <fullName evidence="8">PLP-independent amino acid racemase</fullName>
    </alternativeName>
</protein>
<dbReference type="EC" id="5.1.1.7" evidence="3 8"/>
<comment type="caution">
    <text evidence="8">Lacks conserved residue(s) required for the propagation of feature annotation.</text>
</comment>
<keyword evidence="4 8" id="KW-0028">Amino-acid biosynthesis</keyword>
<feature type="active site" description="Proton donor" evidence="8">
    <location>
        <position position="78"/>
    </location>
</feature>
<dbReference type="HAMAP" id="MF_00197">
    <property type="entry name" value="DAP_epimerase"/>
    <property type="match status" value="1"/>
</dbReference>
<evidence type="ECO:0000256" key="8">
    <source>
        <dbReference type="HAMAP-Rule" id="MF_00197"/>
    </source>
</evidence>
<accession>A0A1I6QDP4</accession>